<feature type="chain" id="PRO_5009283705" evidence="2">
    <location>
        <begin position="22"/>
        <end position="322"/>
    </location>
</feature>
<dbReference type="CDD" id="cd07012">
    <property type="entry name" value="PBP2_Bug_TTT"/>
    <property type="match status" value="1"/>
</dbReference>
<dbReference type="AlphaFoldDB" id="A0A1H5S894"/>
<dbReference type="InterPro" id="IPR005064">
    <property type="entry name" value="BUG"/>
</dbReference>
<evidence type="ECO:0000256" key="1">
    <source>
        <dbReference type="ARBA" id="ARBA00006987"/>
    </source>
</evidence>
<dbReference type="PANTHER" id="PTHR42928">
    <property type="entry name" value="TRICARBOXYLATE-BINDING PROTEIN"/>
    <property type="match status" value="1"/>
</dbReference>
<dbReference type="Proteomes" id="UP000236743">
    <property type="component" value="Unassembled WGS sequence"/>
</dbReference>
<dbReference type="Gene3D" id="3.40.190.150">
    <property type="entry name" value="Bordetella uptake gene, domain 1"/>
    <property type="match status" value="1"/>
</dbReference>
<keyword evidence="4" id="KW-1185">Reference proteome</keyword>
<organism evidence="3 4">
    <name type="scientific">Bosea lathyri</name>
    <dbReference type="NCBI Taxonomy" id="1036778"/>
    <lineage>
        <taxon>Bacteria</taxon>
        <taxon>Pseudomonadati</taxon>
        <taxon>Pseudomonadota</taxon>
        <taxon>Alphaproteobacteria</taxon>
        <taxon>Hyphomicrobiales</taxon>
        <taxon>Boseaceae</taxon>
        <taxon>Bosea</taxon>
    </lineage>
</organism>
<feature type="signal peptide" evidence="2">
    <location>
        <begin position="1"/>
        <end position="21"/>
    </location>
</feature>
<proteinExistence type="inferred from homology"/>
<dbReference type="PIRSF" id="PIRSF017082">
    <property type="entry name" value="YflP"/>
    <property type="match status" value="1"/>
</dbReference>
<dbReference type="PANTHER" id="PTHR42928:SF5">
    <property type="entry name" value="BLR1237 PROTEIN"/>
    <property type="match status" value="1"/>
</dbReference>
<comment type="similarity">
    <text evidence="1">Belongs to the UPF0065 (bug) family.</text>
</comment>
<evidence type="ECO:0000256" key="2">
    <source>
        <dbReference type="SAM" id="SignalP"/>
    </source>
</evidence>
<protein>
    <submittedName>
        <fullName evidence="3">Tripartite-type tricarboxylate transporter, receptor component TctC</fullName>
    </submittedName>
</protein>
<dbReference type="RefSeq" id="WP_103870578.1">
    <property type="nucleotide sequence ID" value="NZ_FNUY01000001.1"/>
</dbReference>
<reference evidence="3 4" key="1">
    <citation type="submission" date="2016-10" db="EMBL/GenBank/DDBJ databases">
        <authorList>
            <person name="de Groot N.N."/>
        </authorList>
    </citation>
    <scope>NUCLEOTIDE SEQUENCE [LARGE SCALE GENOMIC DNA]</scope>
    <source>
        <strain evidence="3 4">DSM 26656</strain>
    </source>
</reference>
<evidence type="ECO:0000313" key="4">
    <source>
        <dbReference type="Proteomes" id="UP000236743"/>
    </source>
</evidence>
<name>A0A1H5S894_9HYPH</name>
<keyword evidence="2" id="KW-0732">Signal</keyword>
<evidence type="ECO:0000313" key="3">
    <source>
        <dbReference type="EMBL" id="SEF46208.1"/>
    </source>
</evidence>
<dbReference type="SUPFAM" id="SSF53850">
    <property type="entry name" value="Periplasmic binding protein-like II"/>
    <property type="match status" value="1"/>
</dbReference>
<dbReference type="EMBL" id="FNUY01000001">
    <property type="protein sequence ID" value="SEF46208.1"/>
    <property type="molecule type" value="Genomic_DNA"/>
</dbReference>
<accession>A0A1H5S894</accession>
<dbReference type="InterPro" id="IPR042100">
    <property type="entry name" value="Bug_dom1"/>
</dbReference>
<gene>
    <name evidence="3" type="ORF">SAMN04488115_101159</name>
</gene>
<dbReference type="Gene3D" id="3.40.190.10">
    <property type="entry name" value="Periplasmic binding protein-like II"/>
    <property type="match status" value="1"/>
</dbReference>
<dbReference type="Pfam" id="PF03401">
    <property type="entry name" value="TctC"/>
    <property type="match status" value="1"/>
</dbReference>
<dbReference type="OrthoDB" id="8443386at2"/>
<sequence>MKFKTMMVAAMMTATGFSASAAWPERPVTLVVPWAAGGGTDAVARILAAGLEKELGKPVNVVNRTGGGGVVGHTEMVNAKPDGYTIGLATAEVTTFYWSNTAPFTYEKLTPIALVNFDSAAFNVGSDSPWTNLRAALDDIKKQPVGRYKMSGMAAGAAYHLAFAGLLQLEGIDPKAVVVVPSQGAAPGFQELASGGVQVVPSSLPEGKPMIDAGRVKSLAVMSKEPIGAFPAVPTVKQAIGKDYEGGTWRGLAAPAGLPADITARLVEAAEKVANSDAYKTFLADRGFGYAYAKGPAFGEFLAAQHKQNGEIMSALGLRLRQ</sequence>
<keyword evidence="3" id="KW-0675">Receptor</keyword>